<proteinExistence type="predicted"/>
<evidence type="ECO:0000313" key="4">
    <source>
        <dbReference type="Proteomes" id="UP000800039"/>
    </source>
</evidence>
<feature type="region of interest" description="Disordered" evidence="1">
    <location>
        <begin position="594"/>
        <end position="619"/>
    </location>
</feature>
<feature type="compositionally biased region" description="Basic residues" evidence="1">
    <location>
        <begin position="891"/>
        <end position="900"/>
    </location>
</feature>
<keyword evidence="4" id="KW-1185">Reference proteome</keyword>
<reference evidence="3" key="1">
    <citation type="submission" date="2020-01" db="EMBL/GenBank/DDBJ databases">
        <authorList>
            <consortium name="DOE Joint Genome Institute"/>
            <person name="Haridas S."/>
            <person name="Albert R."/>
            <person name="Binder M."/>
            <person name="Bloem J."/>
            <person name="Labutti K."/>
            <person name="Salamov A."/>
            <person name="Andreopoulos B."/>
            <person name="Baker S.E."/>
            <person name="Barry K."/>
            <person name="Bills G."/>
            <person name="Bluhm B.H."/>
            <person name="Cannon C."/>
            <person name="Castanera R."/>
            <person name="Culley D.E."/>
            <person name="Daum C."/>
            <person name="Ezra D."/>
            <person name="Gonzalez J.B."/>
            <person name="Henrissat B."/>
            <person name="Kuo A."/>
            <person name="Liang C."/>
            <person name="Lipzen A."/>
            <person name="Lutzoni F."/>
            <person name="Magnuson J."/>
            <person name="Mondo S."/>
            <person name="Nolan M."/>
            <person name="Ohm R."/>
            <person name="Pangilinan J."/>
            <person name="Park H.-J."/>
            <person name="Ramirez L."/>
            <person name="Alfaro M."/>
            <person name="Sun H."/>
            <person name="Tritt A."/>
            <person name="Yoshinaga Y."/>
            <person name="Zwiers L.-H."/>
            <person name="Turgeon B.G."/>
            <person name="Goodwin S.B."/>
            <person name="Spatafora J.W."/>
            <person name="Crous P.W."/>
            <person name="Grigoriev I.V."/>
        </authorList>
    </citation>
    <scope>NUCLEOTIDE SEQUENCE</scope>
    <source>
        <strain evidence="3">CBS 394.84</strain>
    </source>
</reference>
<feature type="compositionally biased region" description="Polar residues" evidence="1">
    <location>
        <begin position="1170"/>
        <end position="1185"/>
    </location>
</feature>
<feature type="compositionally biased region" description="Basic and acidic residues" evidence="1">
    <location>
        <begin position="1518"/>
        <end position="1529"/>
    </location>
</feature>
<evidence type="ECO:0000313" key="3">
    <source>
        <dbReference type="EMBL" id="KAF1847999.1"/>
    </source>
</evidence>
<dbReference type="Gene3D" id="2.40.50.140">
    <property type="entry name" value="Nucleic acid-binding proteins"/>
    <property type="match status" value="1"/>
</dbReference>
<feature type="compositionally biased region" description="Polar residues" evidence="1">
    <location>
        <begin position="1042"/>
        <end position="1053"/>
    </location>
</feature>
<feature type="compositionally biased region" description="Basic and acidic residues" evidence="1">
    <location>
        <begin position="1490"/>
        <end position="1501"/>
    </location>
</feature>
<dbReference type="InterPro" id="IPR011564">
    <property type="entry name" value="Telomer_end-bd_POT1/Cdc13"/>
</dbReference>
<feature type="region of interest" description="Disordered" evidence="1">
    <location>
        <begin position="1457"/>
        <end position="1529"/>
    </location>
</feature>
<feature type="region of interest" description="Disordered" evidence="1">
    <location>
        <begin position="665"/>
        <end position="713"/>
    </location>
</feature>
<sequence>MDRVGISELNPELPALESKQFKATVTLIWPYSSSARQFALLLADPDFRLRRKKGQVRARFSGSCAKAIATTSIGIGDEVILSLQGAQFVQEGAVNTPGKGIDWELSYTQTVVVQVFRNGSELANLNLVDVAPTPAPRSPNRREPVAAPSPAQQWSSPAFLKRVRLSDGPVFEAPYDPLVEENNEGHDKKRRRKSYRDWKAWTYSARTPSPEKEQDSMEEYSGGVEASPSRPTQLPDTPVSPPKPEMRSVAAEPLNHLEDVKETHQSRATAHNELVSRPKQDDFVRDADYYELYAGPNELPPSGAQYAFGGDTEVNTEEEEVVQKGSEADSFSTTEANTDDDDRLRQIESEAVEIELSDSEHTLARKNTEIATKEENSMDVIGVRHATETLIDEAVNIYGAPTTVMPPPTLSTLQTNFPITNISALLTPIGREPDSPTLQPLDSATLPLPSPFPGERDNSIASFLDQVATVQQLAEVDATANEDLELPSDADYILETSFFSSINSSRPSGNHPSHESAFTPVRFTFGMDGAGFSRPMELSSPAPEEFPLIIEENIQADTGLSDTKFQKDSTASLDIQMPVPLSHETADVVELSSGSEFEELEESEIESNTPADNEADADGSKANVMDFNQATTNEVLDNQEERWRQMRTSPKSEIKDKVNFGIISTQPSTAGSGVFDLGSPSEDNSDEESHVTGAEPNVFDRAGSNEVNEPLQPSDAESYSGFFNLDSAHEVASATATLEEEVYPHTEAQQQLETSFHHLEEEQPFPVHDHESQFALGDSDAYMQDAFRIDELQPIPEWESLVTEEHHPDIKMESIEEDSSFHLSQPNIQQVEDSHQHHAAGSPDELIIAVPGESHVLGELHTISVPATAPARNTRSKTKASTSPSKEKTPVPKRKTRSAKSKASVTSVARTTISPSKTRTRSTASPSQDAAQSSPYSLRSQSKLLSPFKDTSEVATAIPHRSSRKHAPQNSTGSVSDLAPSQLEGRDLFTTSFELSQELNASQGRYSNVSFVKDSEEESLSSEQSISIAQHSGSWGDIGAHYTNSSNPANTRPITKATGKKTELQTVDQVKGSSPTQPSHSFNAPPPATSPSRRLRSAGAAESTSPSPRMVRRTRRHVYELSPEARESMEESPDEATPKLDITGESEGEDDHQIRSSPPPAPSELYALPSGSTATIPFINQQSLKADNMPITPDATQQTTTEPQPGFTAVQQGDGLLMTPQPTQATSRELRSFQADIDQAPMIKKSTPRRNVTSTDVASASASPHSEAASSSSDVVEAEQPSIGLSTPLAYYTPLKDLVFFLNRSSQFHSAASPDVLALVTSSSTPSEKAKKGPKHWNTTLHITDLSTWPTITTVQLFRAYQTALPHADVGDIILLRSFAVKSLNRQPMLISADESSWCVWRYGKPVWGAKRGAYGEIRAREEMNGPTVERGEGEWREVERLRTWWVEKIKRELEEKEASHVKTRSKDKLPEKENDEVEMEETISQVKTRSKDKVTEKENEVEMEETISQVKTRSKGKAKEVVDRDAEA</sequence>
<feature type="domain" description="Telomeric single stranded DNA binding POT1/Cdc13" evidence="2">
    <location>
        <begin position="1292"/>
        <end position="1447"/>
    </location>
</feature>
<feature type="compositionally biased region" description="Basic and acidic residues" evidence="1">
    <location>
        <begin position="1457"/>
        <end position="1473"/>
    </location>
</feature>
<dbReference type="RefSeq" id="XP_040790562.1">
    <property type="nucleotide sequence ID" value="XM_040930885.1"/>
</dbReference>
<feature type="compositionally biased region" description="Basic and acidic residues" evidence="1">
    <location>
        <begin position="1117"/>
        <end position="1129"/>
    </location>
</feature>
<dbReference type="Pfam" id="PF02765">
    <property type="entry name" value="POT1"/>
    <property type="match status" value="1"/>
</dbReference>
<feature type="region of interest" description="Disordered" evidence="1">
    <location>
        <begin position="863"/>
        <end position="983"/>
    </location>
</feature>
<feature type="region of interest" description="Disordered" evidence="1">
    <location>
        <begin position="206"/>
        <end position="246"/>
    </location>
</feature>
<dbReference type="InterPro" id="IPR012340">
    <property type="entry name" value="NA-bd_OB-fold"/>
</dbReference>
<dbReference type="Proteomes" id="UP000800039">
    <property type="component" value="Unassembled WGS sequence"/>
</dbReference>
<feature type="region of interest" description="Disordered" evidence="1">
    <location>
        <begin position="314"/>
        <end position="340"/>
    </location>
</feature>
<feature type="compositionally biased region" description="Low complexity" evidence="1">
    <location>
        <begin position="1258"/>
        <end position="1276"/>
    </location>
</feature>
<accession>A0A9P4LBA5</accession>
<feature type="compositionally biased region" description="Polar residues" evidence="1">
    <location>
        <begin position="1064"/>
        <end position="1082"/>
    </location>
</feature>
<feature type="compositionally biased region" description="Low complexity" evidence="1">
    <location>
        <begin position="922"/>
        <end position="937"/>
    </location>
</feature>
<feature type="compositionally biased region" description="Polar residues" evidence="1">
    <location>
        <begin position="1194"/>
        <end position="1203"/>
    </location>
</feature>
<organism evidence="3 4">
    <name type="scientific">Cucurbitaria berberidis CBS 394.84</name>
    <dbReference type="NCBI Taxonomy" id="1168544"/>
    <lineage>
        <taxon>Eukaryota</taxon>
        <taxon>Fungi</taxon>
        <taxon>Dikarya</taxon>
        <taxon>Ascomycota</taxon>
        <taxon>Pezizomycotina</taxon>
        <taxon>Dothideomycetes</taxon>
        <taxon>Pleosporomycetidae</taxon>
        <taxon>Pleosporales</taxon>
        <taxon>Pleosporineae</taxon>
        <taxon>Cucurbitariaceae</taxon>
        <taxon>Cucurbitaria</taxon>
    </lineage>
</organism>
<dbReference type="GO" id="GO:0003677">
    <property type="term" value="F:DNA binding"/>
    <property type="evidence" value="ECO:0007669"/>
    <property type="project" value="InterPro"/>
</dbReference>
<feature type="region of interest" description="Disordered" evidence="1">
    <location>
        <begin position="1004"/>
        <end position="1214"/>
    </location>
</feature>
<dbReference type="OrthoDB" id="5363079at2759"/>
<gene>
    <name evidence="3" type="ORF">K460DRAFT_333581</name>
</gene>
<dbReference type="GO" id="GO:0000781">
    <property type="term" value="C:chromosome, telomeric region"/>
    <property type="evidence" value="ECO:0007669"/>
    <property type="project" value="InterPro"/>
</dbReference>
<feature type="compositionally biased region" description="Low complexity" evidence="1">
    <location>
        <begin position="901"/>
        <end position="910"/>
    </location>
</feature>
<dbReference type="CDD" id="cd04497">
    <property type="entry name" value="hPOT1_OB1_like"/>
    <property type="match status" value="1"/>
</dbReference>
<protein>
    <recommendedName>
        <fullName evidence="2">Telomeric single stranded DNA binding POT1/Cdc13 domain-containing protein</fullName>
    </recommendedName>
</protein>
<comment type="caution">
    <text evidence="3">The sequence shown here is derived from an EMBL/GenBank/DDBJ whole genome shotgun (WGS) entry which is preliminary data.</text>
</comment>
<dbReference type="SMART" id="SM00976">
    <property type="entry name" value="Telo_bind"/>
    <property type="match status" value="1"/>
</dbReference>
<name>A0A9P4LBA5_9PLEO</name>
<dbReference type="GeneID" id="63848137"/>
<evidence type="ECO:0000259" key="2">
    <source>
        <dbReference type="SMART" id="SM00976"/>
    </source>
</evidence>
<evidence type="ECO:0000256" key="1">
    <source>
        <dbReference type="SAM" id="MobiDB-lite"/>
    </source>
</evidence>
<feature type="region of interest" description="Disordered" evidence="1">
    <location>
        <begin position="132"/>
        <end position="153"/>
    </location>
</feature>
<feature type="compositionally biased region" description="Acidic residues" evidence="1">
    <location>
        <begin position="596"/>
        <end position="605"/>
    </location>
</feature>
<feature type="region of interest" description="Disordered" evidence="1">
    <location>
        <begin position="1242"/>
        <end position="1276"/>
    </location>
</feature>
<dbReference type="EMBL" id="ML976615">
    <property type="protein sequence ID" value="KAF1847999.1"/>
    <property type="molecule type" value="Genomic_DNA"/>
</dbReference>
<dbReference type="SUPFAM" id="SSF50249">
    <property type="entry name" value="Nucleic acid-binding proteins"/>
    <property type="match status" value="1"/>
</dbReference>
<dbReference type="GO" id="GO:0000723">
    <property type="term" value="P:telomere maintenance"/>
    <property type="evidence" value="ECO:0007669"/>
    <property type="project" value="InterPro"/>
</dbReference>